<evidence type="ECO:0000313" key="3">
    <source>
        <dbReference type="Proteomes" id="UP000008838"/>
    </source>
</evidence>
<dbReference type="Proteomes" id="UP000008838">
    <property type="component" value="Chromosome"/>
</dbReference>
<accession>B2GK42</accession>
<protein>
    <submittedName>
        <fullName evidence="2">Uncharacterized protein</fullName>
    </submittedName>
</protein>
<sequence length="176" mass="17698">MSPDQHPAPQQDLSAHVDPAGAAASHDPFADDDARNGFPAADRREPGHPSDAGPPRTGFEPVDGVLGRESEIARLPVTHRAEAFSALHAELERILAQDPATLPAGLTGSVAGRSAPGPGDASSAPGSTRPTSESDAAPRGESGPVDATGPTGPADGTSAVPGPARPETWSAEDGTR</sequence>
<feature type="region of interest" description="Disordered" evidence="1">
    <location>
        <begin position="102"/>
        <end position="176"/>
    </location>
</feature>
<dbReference type="AlphaFoldDB" id="B2GK42"/>
<dbReference type="STRING" id="378753.KRH_15400"/>
<reference evidence="2 3" key="1">
    <citation type="journal article" date="2008" name="J. Bacteriol.">
        <title>Complete genome sequence of the soil actinomycete Kocuria rhizophila.</title>
        <authorList>
            <person name="Takarada H."/>
            <person name="Sekine M."/>
            <person name="Kosugi H."/>
            <person name="Matsuo Y."/>
            <person name="Fujisawa T."/>
            <person name="Omata S."/>
            <person name="Kishi E."/>
            <person name="Shimizu A."/>
            <person name="Tsukatani N."/>
            <person name="Tanikawa S."/>
            <person name="Fujita N."/>
            <person name="Harayama S."/>
        </authorList>
    </citation>
    <scope>NUCLEOTIDE SEQUENCE [LARGE SCALE GENOMIC DNA]</scope>
    <source>
        <strain evidence="3">ATCC 9341 / DSM 348 / NBRC 103217 / DC2201</strain>
    </source>
</reference>
<gene>
    <name evidence="2" type="ordered locus">KRH_15400</name>
</gene>
<keyword evidence="3" id="KW-1185">Reference proteome</keyword>
<feature type="compositionally biased region" description="Basic and acidic residues" evidence="1">
    <location>
        <begin position="28"/>
        <end position="48"/>
    </location>
</feature>
<proteinExistence type="predicted"/>
<dbReference type="RefSeq" id="WP_012398608.1">
    <property type="nucleotide sequence ID" value="NC_010617.1"/>
</dbReference>
<dbReference type="EMBL" id="AP009152">
    <property type="protein sequence ID" value="BAG29887.1"/>
    <property type="molecule type" value="Genomic_DNA"/>
</dbReference>
<organism evidence="2 3">
    <name type="scientific">Kocuria rhizophila (strain ATCC 9341 / DSM 348 / NBRC 103217 / DC2201)</name>
    <dbReference type="NCBI Taxonomy" id="378753"/>
    <lineage>
        <taxon>Bacteria</taxon>
        <taxon>Bacillati</taxon>
        <taxon>Actinomycetota</taxon>
        <taxon>Actinomycetes</taxon>
        <taxon>Micrococcales</taxon>
        <taxon>Micrococcaceae</taxon>
        <taxon>Kocuria</taxon>
    </lineage>
</organism>
<dbReference type="OrthoDB" id="4883518at2"/>
<name>B2GK42_KOCRD</name>
<dbReference type="eggNOG" id="ENOG5031Z5P">
    <property type="taxonomic scope" value="Bacteria"/>
</dbReference>
<evidence type="ECO:0000313" key="2">
    <source>
        <dbReference type="EMBL" id="BAG29887.1"/>
    </source>
</evidence>
<evidence type="ECO:0000256" key="1">
    <source>
        <dbReference type="SAM" id="MobiDB-lite"/>
    </source>
</evidence>
<feature type="region of interest" description="Disordered" evidence="1">
    <location>
        <begin position="1"/>
        <end position="65"/>
    </location>
</feature>
<dbReference type="HOGENOM" id="CLU_1523217_0_0_11"/>
<feature type="compositionally biased region" description="Polar residues" evidence="1">
    <location>
        <begin position="124"/>
        <end position="134"/>
    </location>
</feature>
<dbReference type="KEGG" id="krh:KRH_15400"/>